<organism evidence="15 16">
    <name type="scientific">Saccharomonospora cyanea NA-134</name>
    <dbReference type="NCBI Taxonomy" id="882082"/>
    <lineage>
        <taxon>Bacteria</taxon>
        <taxon>Bacillati</taxon>
        <taxon>Actinomycetota</taxon>
        <taxon>Actinomycetes</taxon>
        <taxon>Pseudonocardiales</taxon>
        <taxon>Pseudonocardiaceae</taxon>
        <taxon>Saccharomonospora</taxon>
    </lineage>
</organism>
<dbReference type="Gene3D" id="1.10.8.280">
    <property type="entry name" value="ABC transporter ATPase domain-like"/>
    <property type="match status" value="1"/>
</dbReference>
<reference evidence="15 16" key="1">
    <citation type="submission" date="2011-11" db="EMBL/GenBank/DDBJ databases">
        <title>The Noncontiguous Finished sequence of Saccharomonospora cyanea NA-134.</title>
        <authorList>
            <consortium name="US DOE Joint Genome Institute"/>
            <person name="Lucas S."/>
            <person name="Han J."/>
            <person name="Lapidus A."/>
            <person name="Cheng J.-F."/>
            <person name="Goodwin L."/>
            <person name="Pitluck S."/>
            <person name="Peters L."/>
            <person name="Ovchinnikova G."/>
            <person name="Lu M."/>
            <person name="Detter J.C."/>
            <person name="Han C."/>
            <person name="Tapia R."/>
            <person name="Land M."/>
            <person name="Hauser L."/>
            <person name="Kyrpides N."/>
            <person name="Ivanova N."/>
            <person name="Pagani I."/>
            <person name="Brambilla E.-M."/>
            <person name="Klenk H.-P."/>
            <person name="Woyke T."/>
        </authorList>
    </citation>
    <scope>NUCLEOTIDE SEQUENCE [LARGE SCALE GENOMIC DNA]</scope>
    <source>
        <strain evidence="15 16">NA-134</strain>
    </source>
</reference>
<evidence type="ECO:0000256" key="5">
    <source>
        <dbReference type="ARBA" id="ARBA00022763"/>
    </source>
</evidence>
<dbReference type="GO" id="GO:0003677">
    <property type="term" value="F:DNA binding"/>
    <property type="evidence" value="ECO:0007669"/>
    <property type="project" value="UniProtKB-KW"/>
</dbReference>
<keyword evidence="3" id="KW-0677">Repeat</keyword>
<keyword evidence="6" id="KW-0228">DNA excision</keyword>
<keyword evidence="4" id="KW-0547">Nucleotide-binding</keyword>
<dbReference type="GO" id="GO:0004518">
    <property type="term" value="F:nuclease activity"/>
    <property type="evidence" value="ECO:0007669"/>
    <property type="project" value="UniProtKB-KW"/>
</dbReference>
<keyword evidence="5" id="KW-0227">DNA damage</keyword>
<keyword evidence="16" id="KW-1185">Reference proteome</keyword>
<evidence type="ECO:0000313" key="15">
    <source>
        <dbReference type="EMBL" id="EHR63051.1"/>
    </source>
</evidence>
<evidence type="ECO:0000313" key="16">
    <source>
        <dbReference type="Proteomes" id="UP000002791"/>
    </source>
</evidence>
<evidence type="ECO:0000256" key="1">
    <source>
        <dbReference type="ARBA" id="ARBA00004496"/>
    </source>
</evidence>
<dbReference type="EMBL" id="CM001440">
    <property type="protein sequence ID" value="EHR63051.1"/>
    <property type="molecule type" value="Genomic_DNA"/>
</dbReference>
<dbReference type="GO" id="GO:0006281">
    <property type="term" value="P:DNA repair"/>
    <property type="evidence" value="ECO:0007669"/>
    <property type="project" value="UniProtKB-KW"/>
</dbReference>
<keyword evidence="7" id="KW-0067">ATP-binding</keyword>
<proteinExistence type="inferred from homology"/>
<accession>H5XL19</accession>
<evidence type="ECO:0000256" key="9">
    <source>
        <dbReference type="ARBA" id="ARBA00023125"/>
    </source>
</evidence>
<dbReference type="Pfam" id="PF00005">
    <property type="entry name" value="ABC_tran"/>
    <property type="match status" value="1"/>
</dbReference>
<evidence type="ECO:0000256" key="12">
    <source>
        <dbReference type="ARBA" id="ARBA00039316"/>
    </source>
</evidence>
<keyword evidence="10" id="KW-0234">DNA repair</keyword>
<evidence type="ECO:0000259" key="14">
    <source>
        <dbReference type="PROSITE" id="PS50893"/>
    </source>
</evidence>
<dbReference type="Gene3D" id="1.20.1580.10">
    <property type="entry name" value="ABC transporter ATPase like domain"/>
    <property type="match status" value="2"/>
</dbReference>
<dbReference type="PANTHER" id="PTHR43152:SF2">
    <property type="entry name" value="DRUG RESISTANCE ABC TRANSPORTER"/>
    <property type="match status" value="1"/>
</dbReference>
<gene>
    <name evidence="15" type="ORF">SaccyDRAFT_4233</name>
</gene>
<dbReference type="Proteomes" id="UP000002791">
    <property type="component" value="Chromosome"/>
</dbReference>
<dbReference type="PROSITE" id="PS50893">
    <property type="entry name" value="ABC_TRANSPORTER_2"/>
    <property type="match status" value="1"/>
</dbReference>
<protein>
    <recommendedName>
        <fullName evidence="12">UvrABC system protein A</fullName>
    </recommendedName>
    <alternativeName>
        <fullName evidence="13">Excinuclease ABC subunit A</fullName>
    </alternativeName>
</protein>
<evidence type="ECO:0000256" key="13">
    <source>
        <dbReference type="ARBA" id="ARBA00042156"/>
    </source>
</evidence>
<evidence type="ECO:0000256" key="8">
    <source>
        <dbReference type="ARBA" id="ARBA00022881"/>
    </source>
</evidence>
<dbReference type="PANTHER" id="PTHR43152">
    <property type="entry name" value="UVRABC SYSTEM PROTEIN A"/>
    <property type="match status" value="1"/>
</dbReference>
<dbReference type="STRING" id="882082.SaccyDRAFT_4233"/>
<dbReference type="AlphaFoldDB" id="H5XL19"/>
<keyword evidence="2" id="KW-0963">Cytoplasm</keyword>
<comment type="subcellular location">
    <subcellularLocation>
        <location evidence="1">Cytoplasm</location>
    </subcellularLocation>
</comment>
<keyword evidence="8" id="KW-0267">Excision nuclease</keyword>
<dbReference type="GO" id="GO:0005737">
    <property type="term" value="C:cytoplasm"/>
    <property type="evidence" value="ECO:0007669"/>
    <property type="project" value="UniProtKB-SubCell"/>
</dbReference>
<dbReference type="HOGENOM" id="CLU_001370_2_1_11"/>
<evidence type="ECO:0000256" key="3">
    <source>
        <dbReference type="ARBA" id="ARBA00022737"/>
    </source>
</evidence>
<dbReference type="eggNOG" id="COG0178">
    <property type="taxonomic scope" value="Bacteria"/>
</dbReference>
<dbReference type="OrthoDB" id="9809851at2"/>
<dbReference type="SUPFAM" id="SSF52540">
    <property type="entry name" value="P-loop containing nucleoside triphosphate hydrolases"/>
    <property type="match status" value="2"/>
</dbReference>
<dbReference type="GO" id="GO:0016887">
    <property type="term" value="F:ATP hydrolysis activity"/>
    <property type="evidence" value="ECO:0007669"/>
    <property type="project" value="InterPro"/>
</dbReference>
<evidence type="ECO:0000256" key="2">
    <source>
        <dbReference type="ARBA" id="ARBA00022490"/>
    </source>
</evidence>
<evidence type="ECO:0000256" key="4">
    <source>
        <dbReference type="ARBA" id="ARBA00022741"/>
    </source>
</evidence>
<dbReference type="PROSITE" id="PS00211">
    <property type="entry name" value="ABC_TRANSPORTER_1"/>
    <property type="match status" value="1"/>
</dbReference>
<name>H5XL19_9PSEU</name>
<dbReference type="Gene3D" id="3.40.50.300">
    <property type="entry name" value="P-loop containing nucleotide triphosphate hydrolases"/>
    <property type="match status" value="3"/>
</dbReference>
<dbReference type="RefSeq" id="WP_005459123.1">
    <property type="nucleotide sequence ID" value="NZ_CM001440.1"/>
</dbReference>
<comment type="similarity">
    <text evidence="11">Belongs to the ABC transporter superfamily. UvrA family.</text>
</comment>
<dbReference type="GO" id="GO:0005524">
    <property type="term" value="F:ATP binding"/>
    <property type="evidence" value="ECO:0007669"/>
    <property type="project" value="UniProtKB-KW"/>
</dbReference>
<evidence type="ECO:0000256" key="7">
    <source>
        <dbReference type="ARBA" id="ARBA00022840"/>
    </source>
</evidence>
<dbReference type="InterPro" id="IPR003439">
    <property type="entry name" value="ABC_transporter-like_ATP-bd"/>
</dbReference>
<feature type="domain" description="ABC transporter" evidence="14">
    <location>
        <begin position="450"/>
        <end position="753"/>
    </location>
</feature>
<evidence type="ECO:0000256" key="11">
    <source>
        <dbReference type="ARBA" id="ARBA00038000"/>
    </source>
</evidence>
<sequence length="763" mass="81610">MESTHIVITGARENNLADITVRVPKHKITAFTGVSGSGKSSLVFGTIAAESGRQLNETFSAFARTFLPSYSRPDVDSIENLPAAIIVDQKRLGGNARSTVGTVTDIAPLLRLVFSRAGTPYVGYSNAFSFNDPAGMCPECHGLGNITKPDLDALLDTSRSLADGAIRHPQFKVGGWMWKLYAHSGLLDPDKPLADYDAAEWETFLHGPSEETKIALDWNGSTVRSTFEGFVDKVTRLYINKDDGEGDGASARRQELLRRFTTTAECPGCGGARLRPEVLACRVNGHSIAELSAMEITALVDVVAGITEPVVAPVVANLVERLRNLVDIGLGYLSLDRRTATLSGGESQRIKTVKHLSSALIDMLYVFDEPSVGLHPRDVHRLTELLVRLRDRGNTVLVVEHDPDVVAVADHVIDMGPDAGTGGGHVVYSGDVAGLARAETLTGRYFSRGIRLKETVRTATGALPVVDADAHNLTGIIVDVPAGVLTVVTGVAGSGKSTLVHEGFLPQHPEAVVIDQSAPGTSRRSNLATYTGLLDVVRGLFARECGVKASLFSFNSDGACPDCQGAGVIYTDLAFLEGLKSVCETCEGRRFSDPVLTHRLRDRSISDVLAMTAAEAAEFFTERKPKAILSSVLDVGLGYLTLGQPLGTLSGGECQRVKLATELHKQGAIYVLDEPTTGLHPRDVEVVLSVLDRLVDGGNTVLVVEHNLDVIGRADWVIDLGPEGGHEGGRVVFQGTPRELLDARGSHTAEYLRRAVRPAVSNG</sequence>
<dbReference type="InterPro" id="IPR017871">
    <property type="entry name" value="ABC_transporter-like_CS"/>
</dbReference>
<evidence type="ECO:0000256" key="10">
    <source>
        <dbReference type="ARBA" id="ARBA00023204"/>
    </source>
</evidence>
<evidence type="ECO:0000256" key="6">
    <source>
        <dbReference type="ARBA" id="ARBA00022769"/>
    </source>
</evidence>
<dbReference type="CDD" id="cd03270">
    <property type="entry name" value="ABC_UvrA_I"/>
    <property type="match status" value="1"/>
</dbReference>
<dbReference type="InterPro" id="IPR027417">
    <property type="entry name" value="P-loop_NTPase"/>
</dbReference>
<keyword evidence="9" id="KW-0238">DNA-binding</keyword>